<evidence type="ECO:0000259" key="2">
    <source>
        <dbReference type="Pfam" id="PF03217"/>
    </source>
</evidence>
<dbReference type="PATRIC" id="fig|1122147.4.peg.1051"/>
<dbReference type="NCBIfam" id="TIGR01665">
    <property type="entry name" value="put_anti_recept"/>
    <property type="match status" value="1"/>
</dbReference>
<dbReference type="Pfam" id="PF03217">
    <property type="entry name" value="SlpA"/>
    <property type="match status" value="1"/>
</dbReference>
<evidence type="ECO:0000256" key="1">
    <source>
        <dbReference type="SAM" id="MobiDB-lite"/>
    </source>
</evidence>
<sequence length="945" mass="103698">MVQSKYDNAAQLTMIATYSQRAMDLLQKDRILLVDAGDGWKRQMFRIFSVVADWADKDRQITVEAAHVGGDLFGNVLVNDLSLANASPDQLFSAFLDNLAEPVTIDFTSSITDVAVVSWDATKVDNAQNLLFGRDDKNPSFTSLYRAEWWFDNYNWRLDRNVGRDTGIVIKYGQHLKSLQNSDSIENVYTAVRPISKYTLGKTGMGNTDNYKDISGAALIQYAGTGGLPVYDTPFKEQTATGKLLTNGTRFKIFKYCDTGTINDHTWYNLGGAQWVDGGYLSFEKGQSSQFPSTVGNKATGKGTIAYGIGDKSGVVTTYTGVITVNYIGPGKVAIWDSPWAGNHTTGKFMANGSAYNVYAKATDNKGRTWYKLGGNQWVNSQYVSLDKQKDYAYEKVRGIGTAKVSKGKIALWNRPNFNGSIVRMIASGTRWQVYGQASGGGSSKWYDLGGNQWIDGQYMSFDAAKDVEPKPVTGGNDTSSKDTTPGKVWSYNSPGSWNAQVKQYTSGQHVTIYGQGSASGETWYNIGTNEWIQADYLTFNNDTDVSPSGSADDMNAAAAEVTVTLPEKYIAVPMPDGRQYEHQRIVNFDASQYDITTVEDLRSITQAYISDNNIGQPKVSLTIGFIDLQERYKNLSQVRLYDTVTVFLPEIGLSIKAEVTDVIYDTLLQANTQVTIGNRPLTATDDLAEWAKKAEDKAASTAQKTADKVNDLDLTWKQDIDSTTKNMQDQFDAFGRRSSEQQTQWQNAFTQEWTNDINSYKAVISQQVQDANRLSSIVKYTNNQVQFYNGNGTKVGEIGAGGLIYYDTNGNATSIVSSDGKIIANQLVANVTIDTPTIKSAMIDGGTIKAVNTITAINPYTGMNTTISGDWGLSTNGGIHAYTPCNFESKVDIGGDLFMGGNITLRGGRNLYLGYGSYLRVDASTGSLWYHGGPGWSRDYKIGG</sequence>
<name>A0A0R1XGD7_9LACO</name>
<dbReference type="Proteomes" id="UP000050949">
    <property type="component" value="Unassembled WGS sequence"/>
</dbReference>
<feature type="domain" description="S-layer protein C-terminal" evidence="2">
    <location>
        <begin position="490"/>
        <end position="535"/>
    </location>
</feature>
<gene>
    <name evidence="3" type="ORF">FC91_GL001016</name>
</gene>
<dbReference type="InterPro" id="IPR007119">
    <property type="entry name" value="Phage_tail_spike_N"/>
</dbReference>
<dbReference type="eggNOG" id="COG4926">
    <property type="taxonomic scope" value="Bacteria"/>
</dbReference>
<organism evidence="3 4">
    <name type="scientific">Schleiferilactobacillus harbinensis DSM 16991</name>
    <dbReference type="NCBI Taxonomy" id="1122147"/>
    <lineage>
        <taxon>Bacteria</taxon>
        <taxon>Bacillati</taxon>
        <taxon>Bacillota</taxon>
        <taxon>Bacilli</taxon>
        <taxon>Lactobacillales</taxon>
        <taxon>Lactobacillaceae</taxon>
        <taxon>Schleiferilactobacillus</taxon>
    </lineage>
</organism>
<proteinExistence type="predicted"/>
<feature type="region of interest" description="Disordered" evidence="1">
    <location>
        <begin position="468"/>
        <end position="488"/>
    </location>
</feature>
<evidence type="ECO:0000313" key="4">
    <source>
        <dbReference type="Proteomes" id="UP000050949"/>
    </source>
</evidence>
<dbReference type="InterPro" id="IPR024968">
    <property type="entry name" value="SlpA_C_lactobacillus"/>
</dbReference>
<evidence type="ECO:0000313" key="3">
    <source>
        <dbReference type="EMBL" id="KRM29192.1"/>
    </source>
</evidence>
<comment type="caution">
    <text evidence="3">The sequence shown here is derived from an EMBL/GenBank/DDBJ whole genome shotgun (WGS) entry which is preliminary data.</text>
</comment>
<reference evidence="3 4" key="1">
    <citation type="journal article" date="2015" name="Genome Announc.">
        <title>Expanding the biotechnology potential of lactobacilli through comparative genomics of 213 strains and associated genera.</title>
        <authorList>
            <person name="Sun Z."/>
            <person name="Harris H.M."/>
            <person name="McCann A."/>
            <person name="Guo C."/>
            <person name="Argimon S."/>
            <person name="Zhang W."/>
            <person name="Yang X."/>
            <person name="Jeffery I.B."/>
            <person name="Cooney J.C."/>
            <person name="Kagawa T.F."/>
            <person name="Liu W."/>
            <person name="Song Y."/>
            <person name="Salvetti E."/>
            <person name="Wrobel A."/>
            <person name="Rasinkangas P."/>
            <person name="Parkhill J."/>
            <person name="Rea M.C."/>
            <person name="O'Sullivan O."/>
            <person name="Ritari J."/>
            <person name="Douillard F.P."/>
            <person name="Paul Ross R."/>
            <person name="Yang R."/>
            <person name="Briner A.E."/>
            <person name="Felis G.E."/>
            <person name="de Vos W.M."/>
            <person name="Barrangou R."/>
            <person name="Klaenhammer T.R."/>
            <person name="Caufield P.W."/>
            <person name="Cui Y."/>
            <person name="Zhang H."/>
            <person name="O'Toole P.W."/>
        </authorList>
    </citation>
    <scope>NUCLEOTIDE SEQUENCE [LARGE SCALE GENOMIC DNA]</scope>
    <source>
        <strain evidence="3 4">DSM 16991</strain>
    </source>
</reference>
<dbReference type="AlphaFoldDB" id="A0A0R1XGD7"/>
<dbReference type="EMBL" id="AZFW01000017">
    <property type="protein sequence ID" value="KRM29192.1"/>
    <property type="molecule type" value="Genomic_DNA"/>
</dbReference>
<accession>A0A0R1XGD7</accession>
<protein>
    <submittedName>
        <fullName evidence="3">Phage minor structural protein, N-domain protein</fullName>
    </submittedName>
</protein>